<feature type="region of interest" description="Disordered" evidence="1">
    <location>
        <begin position="55"/>
        <end position="78"/>
    </location>
</feature>
<feature type="region of interest" description="Disordered" evidence="1">
    <location>
        <begin position="131"/>
        <end position="172"/>
    </location>
</feature>
<dbReference type="EMBL" id="ML178839">
    <property type="protein sequence ID" value="TFK98520.1"/>
    <property type="molecule type" value="Genomic_DNA"/>
</dbReference>
<evidence type="ECO:0000313" key="3">
    <source>
        <dbReference type="EMBL" id="TFK98520.1"/>
    </source>
</evidence>
<organism evidence="3 4">
    <name type="scientific">Pterulicium gracile</name>
    <dbReference type="NCBI Taxonomy" id="1884261"/>
    <lineage>
        <taxon>Eukaryota</taxon>
        <taxon>Fungi</taxon>
        <taxon>Dikarya</taxon>
        <taxon>Basidiomycota</taxon>
        <taxon>Agaricomycotina</taxon>
        <taxon>Agaricomycetes</taxon>
        <taxon>Agaricomycetidae</taxon>
        <taxon>Agaricales</taxon>
        <taxon>Pleurotineae</taxon>
        <taxon>Pterulaceae</taxon>
        <taxon>Pterulicium</taxon>
    </lineage>
</organism>
<feature type="compositionally biased region" description="Low complexity" evidence="1">
    <location>
        <begin position="133"/>
        <end position="172"/>
    </location>
</feature>
<reference evidence="3 4" key="1">
    <citation type="journal article" date="2019" name="Nat. Ecol. Evol.">
        <title>Megaphylogeny resolves global patterns of mushroom evolution.</title>
        <authorList>
            <person name="Varga T."/>
            <person name="Krizsan K."/>
            <person name="Foldi C."/>
            <person name="Dima B."/>
            <person name="Sanchez-Garcia M."/>
            <person name="Sanchez-Ramirez S."/>
            <person name="Szollosi G.J."/>
            <person name="Szarkandi J.G."/>
            <person name="Papp V."/>
            <person name="Albert L."/>
            <person name="Andreopoulos W."/>
            <person name="Angelini C."/>
            <person name="Antonin V."/>
            <person name="Barry K.W."/>
            <person name="Bougher N.L."/>
            <person name="Buchanan P."/>
            <person name="Buyck B."/>
            <person name="Bense V."/>
            <person name="Catcheside P."/>
            <person name="Chovatia M."/>
            <person name="Cooper J."/>
            <person name="Damon W."/>
            <person name="Desjardin D."/>
            <person name="Finy P."/>
            <person name="Geml J."/>
            <person name="Haridas S."/>
            <person name="Hughes K."/>
            <person name="Justo A."/>
            <person name="Karasinski D."/>
            <person name="Kautmanova I."/>
            <person name="Kiss B."/>
            <person name="Kocsube S."/>
            <person name="Kotiranta H."/>
            <person name="LaButti K.M."/>
            <person name="Lechner B.E."/>
            <person name="Liimatainen K."/>
            <person name="Lipzen A."/>
            <person name="Lukacs Z."/>
            <person name="Mihaltcheva S."/>
            <person name="Morgado L.N."/>
            <person name="Niskanen T."/>
            <person name="Noordeloos M.E."/>
            <person name="Ohm R.A."/>
            <person name="Ortiz-Santana B."/>
            <person name="Ovrebo C."/>
            <person name="Racz N."/>
            <person name="Riley R."/>
            <person name="Savchenko A."/>
            <person name="Shiryaev A."/>
            <person name="Soop K."/>
            <person name="Spirin V."/>
            <person name="Szebenyi C."/>
            <person name="Tomsovsky M."/>
            <person name="Tulloss R.E."/>
            <person name="Uehling J."/>
            <person name="Grigoriev I.V."/>
            <person name="Vagvolgyi C."/>
            <person name="Papp T."/>
            <person name="Martin F.M."/>
            <person name="Miettinen O."/>
            <person name="Hibbett D.S."/>
            <person name="Nagy L.G."/>
        </authorList>
    </citation>
    <scope>NUCLEOTIDE SEQUENCE [LARGE SCALE GENOMIC DNA]</scope>
    <source>
        <strain evidence="3 4">CBS 309.79</strain>
    </source>
</reference>
<evidence type="ECO:0008006" key="5">
    <source>
        <dbReference type="Google" id="ProtNLM"/>
    </source>
</evidence>
<sequence>MSILTSFLFLLTLLVCQAVGELHEPVVDDSDRDNISYEPPELWRSGPATCTRCSSTPDPSSAYQITHGTSPRPMLGRSPRCISTLKPQSSVQDFPVITPTSITQMYTPSSSSFEGSATATSEINSFPITYTESSYQSSSSQTTSPISSPSLSSALSFQGSSRATSASTTSSV</sequence>
<gene>
    <name evidence="3" type="ORF">BDV98DRAFT_206510</name>
</gene>
<feature type="chain" id="PRO_5023032584" description="REJ domain-containing protein" evidence="2">
    <location>
        <begin position="19"/>
        <end position="172"/>
    </location>
</feature>
<evidence type="ECO:0000256" key="2">
    <source>
        <dbReference type="SAM" id="SignalP"/>
    </source>
</evidence>
<protein>
    <recommendedName>
        <fullName evidence="5">REJ domain-containing protein</fullName>
    </recommendedName>
</protein>
<evidence type="ECO:0000256" key="1">
    <source>
        <dbReference type="SAM" id="MobiDB-lite"/>
    </source>
</evidence>
<name>A0A5C3QDL5_9AGAR</name>
<keyword evidence="4" id="KW-1185">Reference proteome</keyword>
<feature type="signal peptide" evidence="2">
    <location>
        <begin position="1"/>
        <end position="18"/>
    </location>
</feature>
<proteinExistence type="predicted"/>
<dbReference type="AlphaFoldDB" id="A0A5C3QDL5"/>
<dbReference type="Proteomes" id="UP000305067">
    <property type="component" value="Unassembled WGS sequence"/>
</dbReference>
<accession>A0A5C3QDL5</accession>
<keyword evidence="2" id="KW-0732">Signal</keyword>
<evidence type="ECO:0000313" key="4">
    <source>
        <dbReference type="Proteomes" id="UP000305067"/>
    </source>
</evidence>
<feature type="compositionally biased region" description="Polar residues" evidence="1">
    <location>
        <begin position="55"/>
        <end position="69"/>
    </location>
</feature>